<proteinExistence type="predicted"/>
<dbReference type="EMBL" id="JBHEZZ010000009">
    <property type="protein sequence ID" value="MFC1403351.1"/>
    <property type="molecule type" value="Genomic_DNA"/>
</dbReference>
<comment type="caution">
    <text evidence="1">The sequence shown here is derived from an EMBL/GenBank/DDBJ whole genome shotgun (WGS) entry which is preliminary data.</text>
</comment>
<gene>
    <name evidence="1" type="ORF">ACEZDJ_18850</name>
</gene>
<sequence>MKTPRIRLGNDDAWVELIQTGGDNQTGEENWRVTADWCSWMTADFPAYLSVQEATDFAARMLSHLRQPSGQRFSAAVTSGRNNPLTLTAEPVEDGYAFFVHLTPHGDDNVCHLQMEINPIDTTELRNMFDALQASLMVTS</sequence>
<keyword evidence="2" id="KW-1185">Reference proteome</keyword>
<evidence type="ECO:0000313" key="1">
    <source>
        <dbReference type="EMBL" id="MFC1403351.1"/>
    </source>
</evidence>
<dbReference type="Proteomes" id="UP001592528">
    <property type="component" value="Unassembled WGS sequence"/>
</dbReference>
<evidence type="ECO:0000313" key="2">
    <source>
        <dbReference type="Proteomes" id="UP001592528"/>
    </source>
</evidence>
<reference evidence="1 2" key="1">
    <citation type="submission" date="2024-09" db="EMBL/GenBank/DDBJ databases">
        <authorList>
            <person name="Lee S.D."/>
        </authorList>
    </citation>
    <scope>NUCLEOTIDE SEQUENCE [LARGE SCALE GENOMIC DNA]</scope>
    <source>
        <strain evidence="1 2">N1-5</strain>
    </source>
</reference>
<organism evidence="1 2">
    <name type="scientific">Streptacidiphilus cavernicola</name>
    <dbReference type="NCBI Taxonomy" id="3342716"/>
    <lineage>
        <taxon>Bacteria</taxon>
        <taxon>Bacillati</taxon>
        <taxon>Actinomycetota</taxon>
        <taxon>Actinomycetes</taxon>
        <taxon>Kitasatosporales</taxon>
        <taxon>Streptomycetaceae</taxon>
        <taxon>Streptacidiphilus</taxon>
    </lineage>
</organism>
<name>A0ABV6UPF8_9ACTN</name>
<accession>A0ABV6UPF8</accession>
<protein>
    <submittedName>
        <fullName evidence="1">Uncharacterized protein</fullName>
    </submittedName>
</protein>